<keyword evidence="3" id="KW-0597">Phosphoprotein</keyword>
<keyword evidence="6" id="KW-1133">Transmembrane helix</keyword>
<gene>
    <name evidence="8" type="ORF">ECRASSUSDP1_LOCUS25463</name>
</gene>
<comment type="caution">
    <text evidence="8">The sequence shown here is derived from an EMBL/GenBank/DDBJ whole genome shotgun (WGS) entry which is preliminary data.</text>
</comment>
<dbReference type="InterPro" id="IPR005467">
    <property type="entry name" value="His_kinase_dom"/>
</dbReference>
<dbReference type="Proteomes" id="UP001295684">
    <property type="component" value="Unassembled WGS sequence"/>
</dbReference>
<dbReference type="SUPFAM" id="SSF55874">
    <property type="entry name" value="ATPase domain of HSP90 chaperone/DNA topoisomerase II/histidine kinase"/>
    <property type="match status" value="1"/>
</dbReference>
<evidence type="ECO:0000256" key="6">
    <source>
        <dbReference type="SAM" id="Phobius"/>
    </source>
</evidence>
<feature type="transmembrane region" description="Helical" evidence="6">
    <location>
        <begin position="141"/>
        <end position="161"/>
    </location>
</feature>
<dbReference type="PANTHER" id="PTHR43047">
    <property type="entry name" value="TWO-COMPONENT HISTIDINE PROTEIN KINASE"/>
    <property type="match status" value="1"/>
</dbReference>
<dbReference type="CDD" id="cd16922">
    <property type="entry name" value="HATPase_EvgS-ArcB-TorS-like"/>
    <property type="match status" value="1"/>
</dbReference>
<feature type="transmembrane region" description="Helical" evidence="6">
    <location>
        <begin position="90"/>
        <end position="111"/>
    </location>
</feature>
<dbReference type="Gene3D" id="1.10.287.130">
    <property type="match status" value="1"/>
</dbReference>
<dbReference type="CDD" id="cd00082">
    <property type="entry name" value="HisKA"/>
    <property type="match status" value="1"/>
</dbReference>
<dbReference type="InterPro" id="IPR036097">
    <property type="entry name" value="HisK_dim/P_sf"/>
</dbReference>
<dbReference type="InterPro" id="IPR036890">
    <property type="entry name" value="HATPase_C_sf"/>
</dbReference>
<dbReference type="AlphaFoldDB" id="A0AAD2D8Y5"/>
<dbReference type="PROSITE" id="PS50109">
    <property type="entry name" value="HIS_KIN"/>
    <property type="match status" value="1"/>
</dbReference>
<keyword evidence="6" id="KW-0472">Membrane</keyword>
<comment type="catalytic activity">
    <reaction evidence="1">
        <text>ATP + protein L-histidine = ADP + protein N-phospho-L-histidine.</text>
        <dbReference type="EC" id="2.7.13.3"/>
    </reaction>
</comment>
<dbReference type="GO" id="GO:0009927">
    <property type="term" value="F:histidine phosphotransfer kinase activity"/>
    <property type="evidence" value="ECO:0007669"/>
    <property type="project" value="TreeGrafter"/>
</dbReference>
<evidence type="ECO:0000256" key="4">
    <source>
        <dbReference type="ARBA" id="ARBA00022679"/>
    </source>
</evidence>
<evidence type="ECO:0000259" key="7">
    <source>
        <dbReference type="PROSITE" id="PS50109"/>
    </source>
</evidence>
<evidence type="ECO:0000256" key="1">
    <source>
        <dbReference type="ARBA" id="ARBA00000085"/>
    </source>
</evidence>
<dbReference type="EMBL" id="CAMPGE010026251">
    <property type="protein sequence ID" value="CAI2383945.1"/>
    <property type="molecule type" value="Genomic_DNA"/>
</dbReference>
<dbReference type="Pfam" id="PF02518">
    <property type="entry name" value="HATPase_c"/>
    <property type="match status" value="1"/>
</dbReference>
<evidence type="ECO:0000313" key="9">
    <source>
        <dbReference type="Proteomes" id="UP001295684"/>
    </source>
</evidence>
<sequence>MFLQWLGIISKDPELDLLIDEKIKESVTVKYKVPIRIFMIIVCCASLIICVSAPKTSEDEEGFSQVAQYGMYWIPFFIVVTIVMDYYPKILIYAKPPVILMVFISTADITFHDDAYPFHRILILMVSFNYAISILIPYLSLLSSFCFFVGNLYVILGIHLYSDKGDAMTYAVLLACCLHFTVSNKILENKQRSLYTEILKRKRQSKELKKILKIFPMGVVITPERKASSNWYANDEFERKFCKIQDDLEELSCIVVTPMKEQDSKEEHKQLSQGLDRFLRNQQHLASKKLSLASHNLHIRCGDQMNFGVFESQELDEYSRICSVETLKVDWESEPSYLHVFIDNTNVIQLQEAKNNIKCQNIMFASASHEFRTPLNAIINSFKIIENSYQGILQEIGGLAHQLEGMSSELLELHSEQIQKFSSIGKHSSSLMLSLVDDILDLSKMEVGTFQINKALFSVPDMLSLTAEIVQPQCDQKNIKMQIDIDPRIRRVRVYSDEKRIKQVLINLLSNSLKFTFSGSVTLSCKQVLMGEKLFAKFMVKDTGIGISQKQQAKLFKMFSMVKYTNQINPNGTGLGLTVSKKYVEALGGSIKLKSSKGAGTTVSFHIPLEDPPIALPHIDENAEHFQSLESVVSFDFIERVHDIKDFHTQTPRFNLP</sequence>
<dbReference type="Pfam" id="PF00512">
    <property type="entry name" value="HisKA"/>
    <property type="match status" value="1"/>
</dbReference>
<dbReference type="SMART" id="SM00388">
    <property type="entry name" value="HisKA"/>
    <property type="match status" value="1"/>
</dbReference>
<evidence type="ECO:0000313" key="8">
    <source>
        <dbReference type="EMBL" id="CAI2383945.1"/>
    </source>
</evidence>
<reference evidence="8" key="1">
    <citation type="submission" date="2023-07" db="EMBL/GenBank/DDBJ databases">
        <authorList>
            <consortium name="AG Swart"/>
            <person name="Singh M."/>
            <person name="Singh A."/>
            <person name="Seah K."/>
            <person name="Emmerich C."/>
        </authorList>
    </citation>
    <scope>NUCLEOTIDE SEQUENCE</scope>
    <source>
        <strain evidence="8">DP1</strain>
    </source>
</reference>
<dbReference type="InterPro" id="IPR003594">
    <property type="entry name" value="HATPase_dom"/>
</dbReference>
<protein>
    <recommendedName>
        <fullName evidence="2">histidine kinase</fullName>
        <ecNumber evidence="2">2.7.13.3</ecNumber>
    </recommendedName>
</protein>
<dbReference type="SMART" id="SM00387">
    <property type="entry name" value="HATPase_c"/>
    <property type="match status" value="1"/>
</dbReference>
<dbReference type="PANTHER" id="PTHR43047:SF72">
    <property type="entry name" value="OSMOSENSING HISTIDINE PROTEIN KINASE SLN1"/>
    <property type="match status" value="1"/>
</dbReference>
<keyword evidence="6" id="KW-0812">Transmembrane</keyword>
<keyword evidence="4" id="KW-0808">Transferase</keyword>
<proteinExistence type="predicted"/>
<dbReference type="GO" id="GO:0005886">
    <property type="term" value="C:plasma membrane"/>
    <property type="evidence" value="ECO:0007669"/>
    <property type="project" value="TreeGrafter"/>
</dbReference>
<keyword evidence="9" id="KW-1185">Reference proteome</keyword>
<feature type="transmembrane region" description="Helical" evidence="6">
    <location>
        <begin position="33"/>
        <end position="54"/>
    </location>
</feature>
<feature type="transmembrane region" description="Helical" evidence="6">
    <location>
        <begin position="66"/>
        <end position="83"/>
    </location>
</feature>
<organism evidence="8 9">
    <name type="scientific">Euplotes crassus</name>
    <dbReference type="NCBI Taxonomy" id="5936"/>
    <lineage>
        <taxon>Eukaryota</taxon>
        <taxon>Sar</taxon>
        <taxon>Alveolata</taxon>
        <taxon>Ciliophora</taxon>
        <taxon>Intramacronucleata</taxon>
        <taxon>Spirotrichea</taxon>
        <taxon>Hypotrichia</taxon>
        <taxon>Euplotida</taxon>
        <taxon>Euplotidae</taxon>
        <taxon>Moneuplotes</taxon>
    </lineage>
</organism>
<dbReference type="SUPFAM" id="SSF47384">
    <property type="entry name" value="Homodimeric domain of signal transducing histidine kinase"/>
    <property type="match status" value="1"/>
</dbReference>
<dbReference type="GO" id="GO:0000155">
    <property type="term" value="F:phosphorelay sensor kinase activity"/>
    <property type="evidence" value="ECO:0007669"/>
    <property type="project" value="InterPro"/>
</dbReference>
<feature type="domain" description="Histidine kinase" evidence="7">
    <location>
        <begin position="366"/>
        <end position="611"/>
    </location>
</feature>
<dbReference type="InterPro" id="IPR003661">
    <property type="entry name" value="HisK_dim/P_dom"/>
</dbReference>
<name>A0AAD2D8Y5_EUPCR</name>
<dbReference type="FunFam" id="3.30.565.10:FF:000010">
    <property type="entry name" value="Sensor histidine kinase RcsC"/>
    <property type="match status" value="1"/>
</dbReference>
<dbReference type="InterPro" id="IPR004358">
    <property type="entry name" value="Sig_transdc_His_kin-like_C"/>
</dbReference>
<dbReference type="PRINTS" id="PR00344">
    <property type="entry name" value="BCTRLSENSOR"/>
</dbReference>
<dbReference type="EC" id="2.7.13.3" evidence="2"/>
<evidence type="ECO:0000256" key="3">
    <source>
        <dbReference type="ARBA" id="ARBA00022553"/>
    </source>
</evidence>
<accession>A0AAD2D8Y5</accession>
<dbReference type="Gene3D" id="3.30.565.10">
    <property type="entry name" value="Histidine kinase-like ATPase, C-terminal domain"/>
    <property type="match status" value="1"/>
</dbReference>
<feature type="transmembrane region" description="Helical" evidence="6">
    <location>
        <begin position="117"/>
        <end position="136"/>
    </location>
</feature>
<keyword evidence="5" id="KW-0418">Kinase</keyword>
<evidence type="ECO:0000256" key="2">
    <source>
        <dbReference type="ARBA" id="ARBA00012438"/>
    </source>
</evidence>
<evidence type="ECO:0000256" key="5">
    <source>
        <dbReference type="ARBA" id="ARBA00022777"/>
    </source>
</evidence>